<feature type="compositionally biased region" description="Low complexity" evidence="1">
    <location>
        <begin position="97"/>
        <end position="117"/>
    </location>
</feature>
<protein>
    <submittedName>
        <fullName evidence="2">Uncharacterized protein</fullName>
    </submittedName>
</protein>
<proteinExistence type="predicted"/>
<evidence type="ECO:0000256" key="1">
    <source>
        <dbReference type="SAM" id="MobiDB-lite"/>
    </source>
</evidence>
<reference evidence="2" key="1">
    <citation type="submission" date="2018-11" db="EMBL/GenBank/DDBJ databases">
        <authorList>
            <consortium name="Pathogen Informatics"/>
        </authorList>
    </citation>
    <scope>NUCLEOTIDE SEQUENCE</scope>
</reference>
<dbReference type="Proteomes" id="UP000784294">
    <property type="component" value="Unassembled WGS sequence"/>
</dbReference>
<evidence type="ECO:0000313" key="3">
    <source>
        <dbReference type="Proteomes" id="UP000784294"/>
    </source>
</evidence>
<feature type="non-terminal residue" evidence="2">
    <location>
        <position position="1"/>
    </location>
</feature>
<name>A0A448WWE2_9PLAT</name>
<organism evidence="2 3">
    <name type="scientific">Protopolystoma xenopodis</name>
    <dbReference type="NCBI Taxonomy" id="117903"/>
    <lineage>
        <taxon>Eukaryota</taxon>
        <taxon>Metazoa</taxon>
        <taxon>Spiralia</taxon>
        <taxon>Lophotrochozoa</taxon>
        <taxon>Platyhelminthes</taxon>
        <taxon>Monogenea</taxon>
        <taxon>Polyopisthocotylea</taxon>
        <taxon>Polystomatidea</taxon>
        <taxon>Polystomatidae</taxon>
        <taxon>Protopolystoma</taxon>
    </lineage>
</organism>
<dbReference type="EMBL" id="CAAALY010053539">
    <property type="protein sequence ID" value="VEL21872.1"/>
    <property type="molecule type" value="Genomic_DNA"/>
</dbReference>
<sequence length="334" mass="36086">DTKESDREDSCLAELYSIPVPGVARSPSVFSSTSFATIFANKVRKVIVCPPRLSCDSTPSPEGHTCSHLVSTRASLEWLPPFTCSTSIPSNPLNNDSFLSASSSSESSSSPPVSPTSHLQSEPTELLSPSTFRFGLPSSHASSFAPVQPLMRPLKAIQINSSPSAPLSTCPSPSVSFSPADWSTDALELGLDLSSPALLGVTAEDESSDPVSLAPGILQSTSLFVVNPRAHIESCSSDGELKRRVSPSCQSRQSHIDKPSGICGRRKQRLHEPLQIHPPRRQWPGSFNSKTGTNRTPYRFGRCASFDRLHTLTQVFSSKFSRLPNRRISLAIQL</sequence>
<dbReference type="AlphaFoldDB" id="A0A448WWE2"/>
<gene>
    <name evidence="2" type="ORF">PXEA_LOCUS15312</name>
</gene>
<accession>A0A448WWE2</accession>
<comment type="caution">
    <text evidence="2">The sequence shown here is derived from an EMBL/GenBank/DDBJ whole genome shotgun (WGS) entry which is preliminary data.</text>
</comment>
<keyword evidence="3" id="KW-1185">Reference proteome</keyword>
<evidence type="ECO:0000313" key="2">
    <source>
        <dbReference type="EMBL" id="VEL21872.1"/>
    </source>
</evidence>
<feature type="region of interest" description="Disordered" evidence="1">
    <location>
        <begin position="97"/>
        <end position="124"/>
    </location>
</feature>